<dbReference type="AlphaFoldDB" id="A0A7K1SHK2"/>
<protein>
    <submittedName>
        <fullName evidence="1">Uncharacterized protein</fullName>
    </submittedName>
</protein>
<proteinExistence type="predicted"/>
<dbReference type="Proteomes" id="UP000436006">
    <property type="component" value="Unassembled WGS sequence"/>
</dbReference>
<accession>A0A7K1SHK2</accession>
<name>A0A7K1SHK2_9BACT</name>
<evidence type="ECO:0000313" key="2">
    <source>
        <dbReference type="Proteomes" id="UP000436006"/>
    </source>
</evidence>
<organism evidence="1 2">
    <name type="scientific">Spirosoma arboris</name>
    <dbReference type="NCBI Taxonomy" id="2682092"/>
    <lineage>
        <taxon>Bacteria</taxon>
        <taxon>Pseudomonadati</taxon>
        <taxon>Bacteroidota</taxon>
        <taxon>Cytophagia</taxon>
        <taxon>Cytophagales</taxon>
        <taxon>Cytophagaceae</taxon>
        <taxon>Spirosoma</taxon>
    </lineage>
</organism>
<sequence length="225" mass="25277">MCNTGQMYLRVGDSTTLTPQTVSKQAHSTARNYKRQTNQSSILPLVTRSKAQAAKSPQSVVPVQPTDQLTGFQNPIPTGKTKPQVVESPFQAALLFITENHRGNSGFSAFVCYLDGKQVVAIERLHRLRGHNPEIDLTSVLSRARRDRTIDGVIIATWHRPTAEDLYAAEFEDEVERQYQILLEADIKLVDNLRLSETGMYSYYGQHPDLFESPGIDKRGIGRLY</sequence>
<reference evidence="1 2" key="1">
    <citation type="submission" date="2019-12" db="EMBL/GenBank/DDBJ databases">
        <title>Spirosoma sp. HMF4905 genome sequencing and assembly.</title>
        <authorList>
            <person name="Kang H."/>
            <person name="Cha I."/>
            <person name="Kim H."/>
            <person name="Joh K."/>
        </authorList>
    </citation>
    <scope>NUCLEOTIDE SEQUENCE [LARGE SCALE GENOMIC DNA]</scope>
    <source>
        <strain evidence="1 2">HMF4905</strain>
    </source>
</reference>
<comment type="caution">
    <text evidence="1">The sequence shown here is derived from an EMBL/GenBank/DDBJ whole genome shotgun (WGS) entry which is preliminary data.</text>
</comment>
<gene>
    <name evidence="1" type="ORF">GO755_24790</name>
</gene>
<dbReference type="RefSeq" id="WP_157587996.1">
    <property type="nucleotide sequence ID" value="NZ_WPIN01000010.1"/>
</dbReference>
<evidence type="ECO:0000313" key="1">
    <source>
        <dbReference type="EMBL" id="MVM33281.1"/>
    </source>
</evidence>
<keyword evidence="2" id="KW-1185">Reference proteome</keyword>
<dbReference type="EMBL" id="WPIN01000010">
    <property type="protein sequence ID" value="MVM33281.1"/>
    <property type="molecule type" value="Genomic_DNA"/>
</dbReference>